<comment type="caution">
    <text evidence="5">The sequence shown here is derived from an EMBL/GenBank/DDBJ whole genome shotgun (WGS) entry which is preliminary data.</text>
</comment>
<dbReference type="Pfam" id="PF19040">
    <property type="entry name" value="SGNH"/>
    <property type="match status" value="1"/>
</dbReference>
<keyword evidence="5" id="KW-0012">Acyltransferase</keyword>
<accession>A0ABT7LLK9</accession>
<dbReference type="InterPro" id="IPR002656">
    <property type="entry name" value="Acyl_transf_3_dom"/>
</dbReference>
<keyword evidence="2" id="KW-0812">Transmembrane</keyword>
<feature type="transmembrane region" description="Helical" evidence="2">
    <location>
        <begin position="148"/>
        <end position="164"/>
    </location>
</feature>
<feature type="transmembrane region" description="Helical" evidence="2">
    <location>
        <begin position="171"/>
        <end position="191"/>
    </location>
</feature>
<evidence type="ECO:0000313" key="6">
    <source>
        <dbReference type="Proteomes" id="UP001238603"/>
    </source>
</evidence>
<keyword evidence="2" id="KW-0472">Membrane</keyword>
<gene>
    <name evidence="5" type="ORF">QRD43_14555</name>
</gene>
<organism evidence="5 6">
    <name type="scientific">Roseateles subflavus</name>
    <dbReference type="NCBI Taxonomy" id="3053353"/>
    <lineage>
        <taxon>Bacteria</taxon>
        <taxon>Pseudomonadati</taxon>
        <taxon>Pseudomonadota</taxon>
        <taxon>Betaproteobacteria</taxon>
        <taxon>Burkholderiales</taxon>
        <taxon>Sphaerotilaceae</taxon>
        <taxon>Roseateles</taxon>
    </lineage>
</organism>
<feature type="domain" description="Acyltransferase 3" evidence="3">
    <location>
        <begin position="13"/>
        <end position="326"/>
    </location>
</feature>
<evidence type="ECO:0000259" key="3">
    <source>
        <dbReference type="Pfam" id="PF01757"/>
    </source>
</evidence>
<dbReference type="EMBL" id="JASVDS010000004">
    <property type="protein sequence ID" value="MDL5033132.1"/>
    <property type="molecule type" value="Genomic_DNA"/>
</dbReference>
<dbReference type="Pfam" id="PF01757">
    <property type="entry name" value="Acyl_transf_3"/>
    <property type="match status" value="1"/>
</dbReference>
<dbReference type="RefSeq" id="WP_285983225.1">
    <property type="nucleotide sequence ID" value="NZ_JASVDS010000004.1"/>
</dbReference>
<evidence type="ECO:0000313" key="5">
    <source>
        <dbReference type="EMBL" id="MDL5033132.1"/>
    </source>
</evidence>
<name>A0ABT7LLK9_9BURK</name>
<sequence length="672" mass="72953">MSTSSTRPDFRRDINGLRAWAVMSVVLYHLGTPGLQGGFVGVDAFFVISGFLMTGLLLKGLDAGQVRIGAFLLARARRILPALLLLCLTLLVLGAGVLLPLDYKQLASHSLATLAFLSNHKYWGEAGYFDASSHEKWLLHSWSLSVEWQFYLLLPCLFWAAWKLGLGRRALWRGLGGLLAASLALSVWLSHRDPTAAYYGLHSRAWELLLGGLLHALPAATALTPRLRRLLERAGFGLLIGSMLLIDGRLPWPGLTALLPTLGTAAVLLAGRQDSWLTAPGLLQYLGSRSYSIYLWHWPACVLLNYLGLSGQPGPQLAAFAGMLLLSELSWRFAEQSTGRWLSALAPRPAWRRLALGTAAPVALAAGLWLAQGWPGRFEAEAEAIAATDALPPPAVRACHVHEGPRSPLCRHGDGPPAVVLVGDSHASALVPAVQAALPPGRSVMQMSYSACPYVQDARFRTPRTSAAYDCAGYNRWVRETLRALPPDVGVILVSRYALRAFGANEYAQEEQVPGIDLPALGPADPDRLGHFAAQIVKDSCELAAERPVWMVRPIPEIGQHVPRLMSRRMALGQEAELGLPWSRYLARNGWVWRAQDEARQRCGVRLIDPTALLCDGQRCITSAQGRPLYADDNHLSEGGIARLVPMFTAALQDPPTAAGRPTTAGNASTTR</sequence>
<dbReference type="InterPro" id="IPR050879">
    <property type="entry name" value="Acyltransferase_3"/>
</dbReference>
<keyword evidence="5" id="KW-0808">Transferase</keyword>
<feature type="transmembrane region" description="Helical" evidence="2">
    <location>
        <begin position="230"/>
        <end position="246"/>
    </location>
</feature>
<dbReference type="InterPro" id="IPR043968">
    <property type="entry name" value="SGNH"/>
</dbReference>
<feature type="transmembrane region" description="Helical" evidence="2">
    <location>
        <begin position="203"/>
        <end position="223"/>
    </location>
</feature>
<protein>
    <submittedName>
        <fullName evidence="5">Acyltransferase family protein</fullName>
        <ecNumber evidence="5">2.3.1.-</ecNumber>
    </submittedName>
</protein>
<proteinExistence type="predicted"/>
<dbReference type="EC" id="2.3.1.-" evidence="5"/>
<feature type="transmembrane region" description="Helical" evidence="2">
    <location>
        <begin position="79"/>
        <end position="101"/>
    </location>
</feature>
<evidence type="ECO:0000256" key="1">
    <source>
        <dbReference type="SAM" id="MobiDB-lite"/>
    </source>
</evidence>
<keyword evidence="2" id="KW-1133">Transmembrane helix</keyword>
<evidence type="ECO:0000259" key="4">
    <source>
        <dbReference type="Pfam" id="PF19040"/>
    </source>
</evidence>
<feature type="domain" description="SGNH" evidence="4">
    <location>
        <begin position="399"/>
        <end position="649"/>
    </location>
</feature>
<evidence type="ECO:0000256" key="2">
    <source>
        <dbReference type="SAM" id="Phobius"/>
    </source>
</evidence>
<feature type="transmembrane region" description="Helical" evidence="2">
    <location>
        <begin position="37"/>
        <end position="58"/>
    </location>
</feature>
<keyword evidence="6" id="KW-1185">Reference proteome</keyword>
<dbReference type="Proteomes" id="UP001238603">
    <property type="component" value="Unassembled WGS sequence"/>
</dbReference>
<feature type="region of interest" description="Disordered" evidence="1">
    <location>
        <begin position="653"/>
        <end position="672"/>
    </location>
</feature>
<dbReference type="PANTHER" id="PTHR23028:SF53">
    <property type="entry name" value="ACYL_TRANSF_3 DOMAIN-CONTAINING PROTEIN"/>
    <property type="match status" value="1"/>
</dbReference>
<reference evidence="5 6" key="1">
    <citation type="submission" date="2023-06" db="EMBL/GenBank/DDBJ databases">
        <title>Pelomonas sp. APW6 16S ribosomal RNA gene genome sequencing and assembly.</title>
        <authorList>
            <person name="Woo H."/>
        </authorList>
    </citation>
    <scope>NUCLEOTIDE SEQUENCE [LARGE SCALE GENOMIC DNA]</scope>
    <source>
        <strain evidence="5 6">APW6</strain>
    </source>
</reference>
<dbReference type="GO" id="GO:0016746">
    <property type="term" value="F:acyltransferase activity"/>
    <property type="evidence" value="ECO:0007669"/>
    <property type="project" value="UniProtKB-KW"/>
</dbReference>
<dbReference type="PANTHER" id="PTHR23028">
    <property type="entry name" value="ACETYLTRANSFERASE"/>
    <property type="match status" value="1"/>
</dbReference>